<dbReference type="AlphaFoldDB" id="A0AAW3MGP6"/>
<reference evidence="2 3" key="1">
    <citation type="journal article" date="2016" name="Front. Microbiol.">
        <title>Genomic Resource of Rice Seed Associated Bacteria.</title>
        <authorList>
            <person name="Midha S."/>
            <person name="Bansal K."/>
            <person name="Sharma S."/>
            <person name="Kumar N."/>
            <person name="Patil P.P."/>
            <person name="Chaudhry V."/>
            <person name="Patil P.B."/>
        </authorList>
    </citation>
    <scope>NUCLEOTIDE SEQUENCE [LARGE SCALE GENOMIC DNA]</scope>
    <source>
        <strain evidence="2 3">RSA11</strain>
    </source>
</reference>
<sequence>MNNTQMLADLEAIKKANSSVTLPEDVGRAYMQDVVAQGTTLAKLFSYPAKSPIGQMDMLGIKKRNLKEHRGLDTEPTGSNLTEERSVPFALKPVYTDTWLKNSDVYYTALSRGQDIETTISSMIQQQFGADLQDLAFNGDEDSADEFEKLQDGFLKLARENANTIKHDVTGVVKVADLQKVPVKVAREQLRAGRFVWIMGAGTHAALQAEVMERETAKGDAVLIDGELAKLHGYSIELVDHIEEDVVLFTPLDNLAVVTGFDVQYDRTSSGDRAVAKQGTYHFVLSSVDFVIRTPKALVYIGADAVTP</sequence>
<dbReference type="RefSeq" id="WP_152995331.1">
    <property type="nucleotide sequence ID" value="NZ_LDQV01000012.1"/>
</dbReference>
<proteinExistence type="predicted"/>
<dbReference type="Pfam" id="PF05065">
    <property type="entry name" value="Phage_capsid"/>
    <property type="match status" value="1"/>
</dbReference>
<evidence type="ECO:0000313" key="2">
    <source>
        <dbReference type="EMBL" id="KTR27906.1"/>
    </source>
</evidence>
<protein>
    <recommendedName>
        <fullName evidence="1">Phage capsid-like C-terminal domain-containing protein</fullName>
    </recommendedName>
</protein>
<dbReference type="InterPro" id="IPR054612">
    <property type="entry name" value="Phage_capsid-like_C"/>
</dbReference>
<evidence type="ECO:0000259" key="1">
    <source>
        <dbReference type="Pfam" id="PF05065"/>
    </source>
</evidence>
<organism evidence="2 3">
    <name type="scientific">Exiguobacterium indicum</name>
    <dbReference type="NCBI Taxonomy" id="296995"/>
    <lineage>
        <taxon>Bacteria</taxon>
        <taxon>Bacillati</taxon>
        <taxon>Bacillota</taxon>
        <taxon>Bacilli</taxon>
        <taxon>Bacillales</taxon>
        <taxon>Bacillales Family XII. Incertae Sedis</taxon>
        <taxon>Exiguobacterium</taxon>
    </lineage>
</organism>
<comment type="caution">
    <text evidence="2">The sequence shown here is derived from an EMBL/GenBank/DDBJ whole genome shotgun (WGS) entry which is preliminary data.</text>
</comment>
<gene>
    <name evidence="2" type="ORF">RSA11_04380</name>
</gene>
<evidence type="ECO:0000313" key="3">
    <source>
        <dbReference type="Proteomes" id="UP000072605"/>
    </source>
</evidence>
<dbReference type="EMBL" id="LDQV01000012">
    <property type="protein sequence ID" value="KTR27906.1"/>
    <property type="molecule type" value="Genomic_DNA"/>
</dbReference>
<dbReference type="Proteomes" id="UP000072605">
    <property type="component" value="Unassembled WGS sequence"/>
</dbReference>
<accession>A0AAW3MGP6</accession>
<feature type="domain" description="Phage capsid-like C-terminal" evidence="1">
    <location>
        <begin position="113"/>
        <end position="301"/>
    </location>
</feature>
<name>A0AAW3MGP6_9BACL</name>